<feature type="compositionally biased region" description="Polar residues" evidence="1">
    <location>
        <begin position="69"/>
        <end position="79"/>
    </location>
</feature>
<reference evidence="2 3" key="1">
    <citation type="submission" date="2023-08" db="EMBL/GenBank/DDBJ databases">
        <title>Black Yeasts Isolated from many extreme environments.</title>
        <authorList>
            <person name="Coleine C."/>
            <person name="Stajich J.E."/>
            <person name="Selbmann L."/>
        </authorList>
    </citation>
    <scope>NUCLEOTIDE SEQUENCE [LARGE SCALE GENOMIC DNA]</scope>
    <source>
        <strain evidence="2 3">CCFEE 5910</strain>
    </source>
</reference>
<keyword evidence="3" id="KW-1185">Reference proteome</keyword>
<dbReference type="AlphaFoldDB" id="A0AAN7STG0"/>
<proteinExistence type="predicted"/>
<sequence length="87" mass="9743">MLAVLFHGLDDDARRQLVSEYMNGKLEKISLMEKIAEALEVSLRTNNNHGGTDLSAARTDLERLEPVDCSTNKDSSSESIYDERART</sequence>
<name>A0AAN7STG0_9EURO</name>
<protein>
    <submittedName>
        <fullName evidence="2">Uncharacterized protein</fullName>
    </submittedName>
</protein>
<gene>
    <name evidence="2" type="ORF">LTR05_008334</name>
</gene>
<evidence type="ECO:0000313" key="2">
    <source>
        <dbReference type="EMBL" id="KAK5081017.1"/>
    </source>
</evidence>
<accession>A0AAN7STG0</accession>
<evidence type="ECO:0000256" key="1">
    <source>
        <dbReference type="SAM" id="MobiDB-lite"/>
    </source>
</evidence>
<organism evidence="2 3">
    <name type="scientific">Lithohypha guttulata</name>
    <dbReference type="NCBI Taxonomy" id="1690604"/>
    <lineage>
        <taxon>Eukaryota</taxon>
        <taxon>Fungi</taxon>
        <taxon>Dikarya</taxon>
        <taxon>Ascomycota</taxon>
        <taxon>Pezizomycotina</taxon>
        <taxon>Eurotiomycetes</taxon>
        <taxon>Chaetothyriomycetidae</taxon>
        <taxon>Chaetothyriales</taxon>
        <taxon>Trichomeriaceae</taxon>
        <taxon>Lithohypha</taxon>
    </lineage>
</organism>
<evidence type="ECO:0000313" key="3">
    <source>
        <dbReference type="Proteomes" id="UP001309876"/>
    </source>
</evidence>
<dbReference type="EMBL" id="JAVRRJ010000011">
    <property type="protein sequence ID" value="KAK5081017.1"/>
    <property type="molecule type" value="Genomic_DNA"/>
</dbReference>
<dbReference type="Proteomes" id="UP001309876">
    <property type="component" value="Unassembled WGS sequence"/>
</dbReference>
<comment type="caution">
    <text evidence="2">The sequence shown here is derived from an EMBL/GenBank/DDBJ whole genome shotgun (WGS) entry which is preliminary data.</text>
</comment>
<feature type="region of interest" description="Disordered" evidence="1">
    <location>
        <begin position="65"/>
        <end position="87"/>
    </location>
</feature>